<dbReference type="OrthoDB" id="163257at2759"/>
<organism evidence="4 5">
    <name type="scientific">Coemansia biformis</name>
    <dbReference type="NCBI Taxonomy" id="1286918"/>
    <lineage>
        <taxon>Eukaryota</taxon>
        <taxon>Fungi</taxon>
        <taxon>Fungi incertae sedis</taxon>
        <taxon>Zoopagomycota</taxon>
        <taxon>Kickxellomycotina</taxon>
        <taxon>Kickxellomycetes</taxon>
        <taxon>Kickxellales</taxon>
        <taxon>Kickxellaceae</taxon>
        <taxon>Coemansia</taxon>
    </lineage>
</organism>
<evidence type="ECO:0000313" key="4">
    <source>
        <dbReference type="EMBL" id="KAJ1726292.1"/>
    </source>
</evidence>
<dbReference type="SMART" id="SM00311">
    <property type="entry name" value="PWI"/>
    <property type="match status" value="1"/>
</dbReference>
<dbReference type="SUPFAM" id="SSF101233">
    <property type="entry name" value="PWI domain"/>
    <property type="match status" value="1"/>
</dbReference>
<feature type="compositionally biased region" description="Low complexity" evidence="2">
    <location>
        <begin position="206"/>
        <end position="215"/>
    </location>
</feature>
<reference evidence="4" key="1">
    <citation type="submission" date="2022-07" db="EMBL/GenBank/DDBJ databases">
        <title>Phylogenomic reconstructions and comparative analyses of Kickxellomycotina fungi.</title>
        <authorList>
            <person name="Reynolds N.K."/>
            <person name="Stajich J.E."/>
            <person name="Barry K."/>
            <person name="Grigoriev I.V."/>
            <person name="Crous P."/>
            <person name="Smith M.E."/>
        </authorList>
    </citation>
    <scope>NUCLEOTIDE SEQUENCE</scope>
    <source>
        <strain evidence="4">BCRC 34381</strain>
    </source>
</reference>
<accession>A0A9W8CTX2</accession>
<gene>
    <name evidence="4" type="primary">SRRM1</name>
    <name evidence="4" type="ORF">LPJ61_005287</name>
</gene>
<keyword evidence="1" id="KW-0507">mRNA processing</keyword>
<proteinExistence type="predicted"/>
<dbReference type="Gene3D" id="1.20.1390.10">
    <property type="entry name" value="PWI domain"/>
    <property type="match status" value="1"/>
</dbReference>
<sequence length="227" mass="24936">MAGSFFRGTTIEQDQRFGDAFEKLLKQVPASGLLKKPVDMSKVNMDAIKPWIADRVSELLGIEDEVLYEYVVNMLSESEKPDARTMQVNLAGFLEDKAGEFMQSLWALLLEAQKSPGGIPESLIQNKIEELKQRREEQQRAAAGIKASNTRLQEQQRKTRSGKRSRWDTPAPALAPAPAARYSAGASSNAAGTTDKGGRRLRTGRSRSPSPARSRVQGSQADTPPAH</sequence>
<feature type="compositionally biased region" description="Polar residues" evidence="2">
    <location>
        <begin position="216"/>
        <end position="227"/>
    </location>
</feature>
<dbReference type="PANTHER" id="PTHR23148:SF0">
    <property type="entry name" value="SERINE_ARGININE REPETITIVE MATRIX PROTEIN 1"/>
    <property type="match status" value="1"/>
</dbReference>
<keyword evidence="5" id="KW-1185">Reference proteome</keyword>
<evidence type="ECO:0000256" key="1">
    <source>
        <dbReference type="ARBA" id="ARBA00022664"/>
    </source>
</evidence>
<comment type="caution">
    <text evidence="4">The sequence shown here is derived from an EMBL/GenBank/DDBJ whole genome shotgun (WGS) entry which is preliminary data.</text>
</comment>
<dbReference type="GO" id="GO:0048024">
    <property type="term" value="P:regulation of mRNA splicing, via spliceosome"/>
    <property type="evidence" value="ECO:0007669"/>
    <property type="project" value="TreeGrafter"/>
</dbReference>
<feature type="compositionally biased region" description="Low complexity" evidence="2">
    <location>
        <begin position="170"/>
        <end position="191"/>
    </location>
</feature>
<dbReference type="GO" id="GO:0005681">
    <property type="term" value="C:spliceosomal complex"/>
    <property type="evidence" value="ECO:0007669"/>
    <property type="project" value="TreeGrafter"/>
</dbReference>
<dbReference type="PANTHER" id="PTHR23148">
    <property type="entry name" value="SERINE/ARGININE REGULATED NUCLEAR MATRIX PROTEIN"/>
    <property type="match status" value="1"/>
</dbReference>
<dbReference type="AlphaFoldDB" id="A0A9W8CTX2"/>
<name>A0A9W8CTX2_9FUNG</name>
<dbReference type="InterPro" id="IPR002483">
    <property type="entry name" value="PWI_dom"/>
</dbReference>
<dbReference type="Pfam" id="PF01480">
    <property type="entry name" value="PWI"/>
    <property type="match status" value="1"/>
</dbReference>
<feature type="region of interest" description="Disordered" evidence="2">
    <location>
        <begin position="135"/>
        <end position="227"/>
    </location>
</feature>
<dbReference type="InterPro" id="IPR052225">
    <property type="entry name" value="Ser/Arg_repetitive_matrix"/>
</dbReference>
<dbReference type="GO" id="GO:0003723">
    <property type="term" value="F:RNA binding"/>
    <property type="evidence" value="ECO:0007669"/>
    <property type="project" value="TreeGrafter"/>
</dbReference>
<feature type="domain" description="PWI" evidence="3">
    <location>
        <begin position="25"/>
        <end position="126"/>
    </location>
</feature>
<dbReference type="EMBL" id="JANBOI010001644">
    <property type="protein sequence ID" value="KAJ1726292.1"/>
    <property type="molecule type" value="Genomic_DNA"/>
</dbReference>
<dbReference type="InterPro" id="IPR036483">
    <property type="entry name" value="PWI_dom_sf"/>
</dbReference>
<protein>
    <submittedName>
        <fullName evidence="4">Serine/arginine repetitive matrix protein 1</fullName>
    </submittedName>
</protein>
<dbReference type="GO" id="GO:0006397">
    <property type="term" value="P:mRNA processing"/>
    <property type="evidence" value="ECO:0007669"/>
    <property type="project" value="UniProtKB-KW"/>
</dbReference>
<dbReference type="Proteomes" id="UP001143981">
    <property type="component" value="Unassembled WGS sequence"/>
</dbReference>
<dbReference type="PROSITE" id="PS51025">
    <property type="entry name" value="PWI"/>
    <property type="match status" value="1"/>
</dbReference>
<evidence type="ECO:0000256" key="2">
    <source>
        <dbReference type="SAM" id="MobiDB-lite"/>
    </source>
</evidence>
<evidence type="ECO:0000313" key="5">
    <source>
        <dbReference type="Proteomes" id="UP001143981"/>
    </source>
</evidence>
<evidence type="ECO:0000259" key="3">
    <source>
        <dbReference type="PROSITE" id="PS51025"/>
    </source>
</evidence>